<evidence type="ECO:0000256" key="5">
    <source>
        <dbReference type="SAM" id="Phobius"/>
    </source>
</evidence>
<evidence type="ECO:0000256" key="3">
    <source>
        <dbReference type="ARBA" id="ARBA00022989"/>
    </source>
</evidence>
<dbReference type="PANTHER" id="PTHR37422:SF13">
    <property type="entry name" value="LIPOPOLYSACCHARIDE BIOSYNTHESIS PROTEIN PA4999-RELATED"/>
    <property type="match status" value="1"/>
</dbReference>
<dbReference type="GO" id="GO:0016874">
    <property type="term" value="F:ligase activity"/>
    <property type="evidence" value="ECO:0007669"/>
    <property type="project" value="UniProtKB-KW"/>
</dbReference>
<feature type="transmembrane region" description="Helical" evidence="5">
    <location>
        <begin position="380"/>
        <end position="399"/>
    </location>
</feature>
<evidence type="ECO:0000259" key="6">
    <source>
        <dbReference type="Pfam" id="PF04932"/>
    </source>
</evidence>
<proteinExistence type="predicted"/>
<evidence type="ECO:0000256" key="4">
    <source>
        <dbReference type="ARBA" id="ARBA00023136"/>
    </source>
</evidence>
<dbReference type="PANTHER" id="PTHR37422">
    <property type="entry name" value="TEICHURONIC ACID BIOSYNTHESIS PROTEIN TUAE"/>
    <property type="match status" value="1"/>
</dbReference>
<evidence type="ECO:0000313" key="8">
    <source>
        <dbReference type="Proteomes" id="UP001629462"/>
    </source>
</evidence>
<dbReference type="EMBL" id="JAQQDB010000005">
    <property type="protein sequence ID" value="MFM0517278.1"/>
    <property type="molecule type" value="Genomic_DNA"/>
</dbReference>
<reference evidence="7 8" key="1">
    <citation type="journal article" date="2024" name="Chem. Sci.">
        <title>Discovery of megapolipeptins by genome mining of a Burkholderiales bacteria collection.</title>
        <authorList>
            <person name="Paulo B.S."/>
            <person name="Recchia M.J.J."/>
            <person name="Lee S."/>
            <person name="Fergusson C.H."/>
            <person name="Romanowski S.B."/>
            <person name="Hernandez A."/>
            <person name="Krull N."/>
            <person name="Liu D.Y."/>
            <person name="Cavanagh H."/>
            <person name="Bos A."/>
            <person name="Gray C.A."/>
            <person name="Murphy B.T."/>
            <person name="Linington R.G."/>
            <person name="Eustaquio A.S."/>
        </authorList>
    </citation>
    <scope>NUCLEOTIDE SEQUENCE [LARGE SCALE GENOMIC DNA]</scope>
    <source>
        <strain evidence="7 8">RL17-374-BIF-D</strain>
    </source>
</reference>
<dbReference type="RefSeq" id="WP_408161219.1">
    <property type="nucleotide sequence ID" value="NZ_JAQQDB010000005.1"/>
</dbReference>
<gene>
    <name evidence="7" type="ORF">PQR08_07585</name>
</gene>
<keyword evidence="8" id="KW-1185">Reference proteome</keyword>
<name>A0ABW9CFP2_9BURK</name>
<comment type="caution">
    <text evidence="7">The sequence shown here is derived from an EMBL/GenBank/DDBJ whole genome shotgun (WGS) entry which is preliminary data.</text>
</comment>
<organism evidence="7 8">
    <name type="scientific">Caballeronia jiangsuensis</name>
    <dbReference type="NCBI Taxonomy" id="1458357"/>
    <lineage>
        <taxon>Bacteria</taxon>
        <taxon>Pseudomonadati</taxon>
        <taxon>Pseudomonadota</taxon>
        <taxon>Betaproteobacteria</taxon>
        <taxon>Burkholderiales</taxon>
        <taxon>Burkholderiaceae</taxon>
        <taxon>Caballeronia</taxon>
    </lineage>
</organism>
<feature type="transmembrane region" description="Helical" evidence="5">
    <location>
        <begin position="24"/>
        <end position="50"/>
    </location>
</feature>
<feature type="domain" description="O-antigen ligase-related" evidence="6">
    <location>
        <begin position="204"/>
        <end position="361"/>
    </location>
</feature>
<feature type="transmembrane region" description="Helical" evidence="5">
    <location>
        <begin position="197"/>
        <end position="214"/>
    </location>
</feature>
<evidence type="ECO:0000313" key="7">
    <source>
        <dbReference type="EMBL" id="MFM0517278.1"/>
    </source>
</evidence>
<keyword evidence="7" id="KW-0436">Ligase</keyword>
<feature type="transmembrane region" description="Helical" evidence="5">
    <location>
        <begin position="220"/>
        <end position="236"/>
    </location>
</feature>
<evidence type="ECO:0000256" key="2">
    <source>
        <dbReference type="ARBA" id="ARBA00022692"/>
    </source>
</evidence>
<dbReference type="Proteomes" id="UP001629462">
    <property type="component" value="Unassembled WGS sequence"/>
</dbReference>
<dbReference type="InterPro" id="IPR007016">
    <property type="entry name" value="O-antigen_ligase-rel_domated"/>
</dbReference>
<comment type="subcellular location">
    <subcellularLocation>
        <location evidence="1">Membrane</location>
        <topology evidence="1">Multi-pass membrane protein</topology>
    </subcellularLocation>
</comment>
<dbReference type="Pfam" id="PF04932">
    <property type="entry name" value="Wzy_C"/>
    <property type="match status" value="1"/>
</dbReference>
<feature type="transmembrane region" description="Helical" evidence="5">
    <location>
        <begin position="345"/>
        <end position="368"/>
    </location>
</feature>
<dbReference type="InterPro" id="IPR051533">
    <property type="entry name" value="WaaL-like"/>
</dbReference>
<keyword evidence="3 5" id="KW-1133">Transmembrane helix</keyword>
<feature type="transmembrane region" description="Helical" evidence="5">
    <location>
        <begin position="62"/>
        <end position="84"/>
    </location>
</feature>
<protein>
    <submittedName>
        <fullName evidence="7">O-antigen ligase family protein</fullName>
    </submittedName>
</protein>
<sequence length="433" mass="47426">MTFLDRNGPTREASWPLLFARGSAVLALVSVPISTAGVNVATALVLVFALCSPEAWRALPRLVTSPTSIAAVALFAALGASLLYTTAPMKEAVDVLLKYRKLLLLPILFLVFHGSDDRSKWGRVAIWGLFAALTLAMVLTYTNFLGWTSVGPMHDTQGPMSRSWVFKDHISGGLLMAFLVYLSMALGNAADKPVWRWLLYLTSLLALFNVLFVLQGRTGQVVALVYVVMYVMWRLVQLSRARAGRMRAGATLAIVVAGLAFSYHEFMPRDSRLADTGQEIANFRDKNVVTSAGVRLEFYRRSIELFEHRPVAGYGVGSVLSEFERLVKNETGGRATAAGNPHNEFLLMGVQLGIVGIALFVWLLVALYRECRRVDPLSRTLVFGYLIAFTVGCLANSLLLNFTEGCFFVLLSGIVMYTGRALGGSTAPLRESP</sequence>
<feature type="transmembrane region" description="Helical" evidence="5">
    <location>
        <begin position="124"/>
        <end position="150"/>
    </location>
</feature>
<keyword evidence="2 5" id="KW-0812">Transmembrane</keyword>
<feature type="transmembrane region" description="Helical" evidence="5">
    <location>
        <begin position="248"/>
        <end position="266"/>
    </location>
</feature>
<feature type="transmembrane region" description="Helical" evidence="5">
    <location>
        <begin position="170"/>
        <end position="190"/>
    </location>
</feature>
<keyword evidence="4 5" id="KW-0472">Membrane</keyword>
<accession>A0ABW9CFP2</accession>
<evidence type="ECO:0000256" key="1">
    <source>
        <dbReference type="ARBA" id="ARBA00004141"/>
    </source>
</evidence>